<dbReference type="Proteomes" id="UP001234495">
    <property type="component" value="Unassembled WGS sequence"/>
</dbReference>
<dbReference type="PANTHER" id="PTHR40055:SF1">
    <property type="entry name" value="TRANSCRIPTIONAL REGULATOR YGIV-RELATED"/>
    <property type="match status" value="1"/>
</dbReference>
<dbReference type="Pfam" id="PF06445">
    <property type="entry name" value="GyrI-like"/>
    <property type="match status" value="1"/>
</dbReference>
<dbReference type="SMART" id="SM00871">
    <property type="entry name" value="AraC_E_bind"/>
    <property type="match status" value="1"/>
</dbReference>
<keyword evidence="3" id="KW-1185">Reference proteome</keyword>
<dbReference type="EMBL" id="JAUSUD010000001">
    <property type="protein sequence ID" value="MDQ0229045.1"/>
    <property type="molecule type" value="Genomic_DNA"/>
</dbReference>
<gene>
    <name evidence="2" type="ORF">J2S19_000295</name>
</gene>
<dbReference type="InterPro" id="IPR050908">
    <property type="entry name" value="SmbC-like"/>
</dbReference>
<dbReference type="PROSITE" id="PS51819">
    <property type="entry name" value="VOC"/>
    <property type="match status" value="1"/>
</dbReference>
<dbReference type="SUPFAM" id="SSF55136">
    <property type="entry name" value="Probable bacterial effector-binding domain"/>
    <property type="match status" value="1"/>
</dbReference>
<dbReference type="CDD" id="cd06587">
    <property type="entry name" value="VOC"/>
    <property type="match status" value="1"/>
</dbReference>
<dbReference type="Gene3D" id="3.10.180.10">
    <property type="entry name" value="2,3-Dihydroxybiphenyl 1,2-Dioxygenase, domain 1"/>
    <property type="match status" value="1"/>
</dbReference>
<dbReference type="SUPFAM" id="SSF54593">
    <property type="entry name" value="Glyoxalase/Bleomycin resistance protein/Dihydroxybiphenyl dioxygenase"/>
    <property type="match status" value="1"/>
</dbReference>
<comment type="caution">
    <text evidence="2">The sequence shown here is derived from an EMBL/GenBank/DDBJ whole genome shotgun (WGS) entry which is preliminary data.</text>
</comment>
<sequence length="443" mass="51441">MEIELVELPSYEVACFRKVGSYREATGEHWENLLKWALENELFPPEQAFIGISLDNPDFVASERCRHDACVTIPAHFDKGNHQEIQFRTLDSGLYALYRYYDTPNRLELGYKYMYGQWLPESEYEPDFERLTLEFNMNNPADDPEGKSIIHLYVPIKMRISRTTPKISNHVPQLLYDGAQIDVHYENHDDVIKWFEHYLGWRIEQQEAWLVDPRAIKGKMTHMGMGMWVVSYLSNQQLPFHYANRGTPSPAIRLCFKATDLSKTHVSFSENHIQVSDIYDGPGGHKYFDAWVTSERMRITFQDDIKNSQVAFPDSDNFSDTCVRIGVGDLEKSVKWYKDFVGMELEAEKVNEDFVVMSLGVNHDPNGKSKWILERTSDHNGRTDGSIRPICFIQNRDDFFQYYHFLKESGIEVGEIGGFTEGGLSMFHFYDLDGNRFNVSSFV</sequence>
<proteinExistence type="predicted"/>
<dbReference type="InterPro" id="IPR010499">
    <property type="entry name" value="AraC_E-bd"/>
</dbReference>
<dbReference type="Pfam" id="PF00903">
    <property type="entry name" value="Glyoxalase"/>
    <property type="match status" value="1"/>
</dbReference>
<name>A0ABT9Z9V8_9BACI</name>
<reference evidence="2 3" key="1">
    <citation type="submission" date="2023-07" db="EMBL/GenBank/DDBJ databases">
        <title>Genomic Encyclopedia of Type Strains, Phase IV (KMG-IV): sequencing the most valuable type-strain genomes for metagenomic binning, comparative biology and taxonomic classification.</title>
        <authorList>
            <person name="Goeker M."/>
        </authorList>
    </citation>
    <scope>NUCLEOTIDE SEQUENCE [LARGE SCALE GENOMIC DNA]</scope>
    <source>
        <strain evidence="2 3">DSM 29005</strain>
    </source>
</reference>
<dbReference type="InterPro" id="IPR004360">
    <property type="entry name" value="Glyas_Fos-R_dOase_dom"/>
</dbReference>
<dbReference type="InterPro" id="IPR029068">
    <property type="entry name" value="Glyas_Bleomycin-R_OHBP_Dase"/>
</dbReference>
<organism evidence="2 3">
    <name type="scientific">Metabacillus malikii</name>
    <dbReference type="NCBI Taxonomy" id="1504265"/>
    <lineage>
        <taxon>Bacteria</taxon>
        <taxon>Bacillati</taxon>
        <taxon>Bacillota</taxon>
        <taxon>Bacilli</taxon>
        <taxon>Bacillales</taxon>
        <taxon>Bacillaceae</taxon>
        <taxon>Metabacillus</taxon>
    </lineage>
</organism>
<dbReference type="InterPro" id="IPR037523">
    <property type="entry name" value="VOC_core"/>
</dbReference>
<evidence type="ECO:0000313" key="3">
    <source>
        <dbReference type="Proteomes" id="UP001234495"/>
    </source>
</evidence>
<dbReference type="InterPro" id="IPR011256">
    <property type="entry name" value="Reg_factor_effector_dom_sf"/>
</dbReference>
<evidence type="ECO:0000259" key="1">
    <source>
        <dbReference type="PROSITE" id="PS51819"/>
    </source>
</evidence>
<protein>
    <submittedName>
        <fullName evidence="2">DNA gyrase inhibitor GyrI/catechol 2,3-dioxygenase-like lactoylglutathione lyase family enzyme</fullName>
    </submittedName>
</protein>
<dbReference type="InterPro" id="IPR029442">
    <property type="entry name" value="GyrI-like"/>
</dbReference>
<evidence type="ECO:0000313" key="2">
    <source>
        <dbReference type="EMBL" id="MDQ0229045.1"/>
    </source>
</evidence>
<dbReference type="PANTHER" id="PTHR40055">
    <property type="entry name" value="TRANSCRIPTIONAL REGULATOR YGIV-RELATED"/>
    <property type="match status" value="1"/>
</dbReference>
<accession>A0ABT9Z9V8</accession>
<feature type="domain" description="VOC" evidence="1">
    <location>
        <begin position="319"/>
        <end position="442"/>
    </location>
</feature>
<dbReference type="Gene3D" id="3.20.80.10">
    <property type="entry name" value="Regulatory factor, effector binding domain"/>
    <property type="match status" value="1"/>
</dbReference>